<proteinExistence type="predicted"/>
<reference evidence="1 2" key="1">
    <citation type="submission" date="2008-12" db="EMBL/GenBank/DDBJ databases">
        <title>Annotation of Bacteroides fragilis strain 3_1_12.</title>
        <authorList>
            <consortium name="The Broad Institute Genome Sequencing Platform"/>
            <person name="Ward D."/>
            <person name="Young S.K."/>
            <person name="Kodira C.D."/>
            <person name="Zeng Q."/>
            <person name="Koehrsen M."/>
            <person name="Alvarado L."/>
            <person name="Berlin A."/>
            <person name="Borenstein D."/>
            <person name="Chen Z."/>
            <person name="Engels R."/>
            <person name="Freedman E."/>
            <person name="Gellesch M."/>
            <person name="Goldberg J."/>
            <person name="Griggs A."/>
            <person name="Gujja S."/>
            <person name="Heiman D."/>
            <person name="Hepburn T."/>
            <person name="Howarth C."/>
            <person name="Jen D."/>
            <person name="Larson L."/>
            <person name="Lewis B."/>
            <person name="Mehta T."/>
            <person name="Park D."/>
            <person name="Pearson M."/>
            <person name="Roberts A."/>
            <person name="Saif S."/>
            <person name="Shea T."/>
            <person name="Shenoy N."/>
            <person name="Sisk P."/>
            <person name="Stolte C."/>
            <person name="Sykes S."/>
            <person name="Walk T."/>
            <person name="White J."/>
            <person name="Yandava C."/>
            <person name="Allen-Vercoe E."/>
            <person name="Strauss J."/>
            <person name="Ambrose C."/>
            <person name="Lander E."/>
            <person name="Nusbaum C."/>
            <person name="Galagan J."/>
            <person name="Birren B."/>
        </authorList>
    </citation>
    <scope>NUCLEOTIDE SEQUENCE [LARGE SCALE GENOMIC DNA]</scope>
    <source>
        <strain evidence="1 2">3_1_12</strain>
    </source>
</reference>
<organism evidence="1 2">
    <name type="scientific">Bacteroides fragilis 3_1_12</name>
    <dbReference type="NCBI Taxonomy" id="457424"/>
    <lineage>
        <taxon>Bacteria</taxon>
        <taxon>Pseudomonadati</taxon>
        <taxon>Bacteroidota</taxon>
        <taxon>Bacteroidia</taxon>
        <taxon>Bacteroidales</taxon>
        <taxon>Bacteroidaceae</taxon>
        <taxon>Bacteroides</taxon>
    </lineage>
</organism>
<evidence type="ECO:0000313" key="1">
    <source>
        <dbReference type="EMBL" id="EFR51875.1"/>
    </source>
</evidence>
<dbReference type="Proteomes" id="UP000005101">
    <property type="component" value="Unassembled WGS sequence"/>
</dbReference>
<accession>A0ABN0BFZ6</accession>
<protein>
    <submittedName>
        <fullName evidence="1">Uncharacterized protein</fullName>
    </submittedName>
</protein>
<dbReference type="EMBL" id="EQ973213">
    <property type="protein sequence ID" value="EFR51875.1"/>
    <property type="molecule type" value="Genomic_DNA"/>
</dbReference>
<sequence>MFIRQIECILAGKMYILAAKMQILAAKMHILRRKMNLSPKGRSFTEVAGATLSGILGKFLPLLPTSPLFIGFLYSPFKNIASYG</sequence>
<evidence type="ECO:0000313" key="2">
    <source>
        <dbReference type="Proteomes" id="UP000005101"/>
    </source>
</evidence>
<gene>
    <name evidence="1" type="ORF">BFAG_00569</name>
</gene>
<keyword evidence="2" id="KW-1185">Reference proteome</keyword>
<name>A0ABN0BFZ6_BACFG</name>